<sequence>MSLDKAIEKIKAEMASAKNEGYVKVIGEFLLQHLEADPSFAVHVLAESKSITRSLDSMRKAAEKQKVGNVAVLSDADGFAIVVKYFAEPVPAPATPAPAAPPAEAKPETPSAPEVEEDEDFDFDALLG</sequence>
<dbReference type="AlphaFoldDB" id="A0A6H2H059"/>
<name>A0A6H2H059_9BACL</name>
<accession>A0A6H2H059</accession>
<feature type="region of interest" description="Disordered" evidence="1">
    <location>
        <begin position="93"/>
        <end position="128"/>
    </location>
</feature>
<feature type="compositionally biased region" description="Acidic residues" evidence="1">
    <location>
        <begin position="114"/>
        <end position="128"/>
    </location>
</feature>
<keyword evidence="3" id="KW-1185">Reference proteome</keyword>
<evidence type="ECO:0000313" key="2">
    <source>
        <dbReference type="EMBL" id="QJC53074.1"/>
    </source>
</evidence>
<proteinExistence type="predicted"/>
<evidence type="ECO:0000256" key="1">
    <source>
        <dbReference type="SAM" id="MobiDB-lite"/>
    </source>
</evidence>
<gene>
    <name evidence="2" type="ORF">HGI30_16830</name>
</gene>
<dbReference type="Proteomes" id="UP000502136">
    <property type="component" value="Chromosome"/>
</dbReference>
<dbReference type="EMBL" id="CP051428">
    <property type="protein sequence ID" value="QJC53074.1"/>
    <property type="molecule type" value="Genomic_DNA"/>
</dbReference>
<evidence type="ECO:0000313" key="3">
    <source>
        <dbReference type="Proteomes" id="UP000502136"/>
    </source>
</evidence>
<protein>
    <submittedName>
        <fullName evidence="2">Uncharacterized protein</fullName>
    </submittedName>
</protein>
<dbReference type="RefSeq" id="WP_028598425.1">
    <property type="nucleotide sequence ID" value="NZ_CP051428.1"/>
</dbReference>
<dbReference type="KEGG" id="palr:HGI30_16830"/>
<reference evidence="2 3" key="1">
    <citation type="submission" date="2020-04" db="EMBL/GenBank/DDBJ databases">
        <title>Novel Paenibacillus strain UniB2 isolated from commercial digestive syrup.</title>
        <authorList>
            <person name="Thorat V."/>
            <person name="Kirdat K."/>
            <person name="Tiwarekar B."/>
            <person name="Yadav A."/>
        </authorList>
    </citation>
    <scope>NUCLEOTIDE SEQUENCE [LARGE SCALE GENOMIC DNA]</scope>
    <source>
        <strain evidence="2 3">UniB2</strain>
    </source>
</reference>
<organism evidence="2 3">
    <name type="scientific">Paenibacillus albicereus</name>
    <dbReference type="NCBI Taxonomy" id="2726185"/>
    <lineage>
        <taxon>Bacteria</taxon>
        <taxon>Bacillati</taxon>
        <taxon>Bacillota</taxon>
        <taxon>Bacilli</taxon>
        <taxon>Bacillales</taxon>
        <taxon>Paenibacillaceae</taxon>
        <taxon>Paenibacillus</taxon>
    </lineage>
</organism>